<keyword evidence="2" id="KW-0732">Signal</keyword>
<protein>
    <recommendedName>
        <fullName evidence="3">DUF2059 domain-containing protein</fullName>
    </recommendedName>
</protein>
<proteinExistence type="predicted"/>
<feature type="signal peptide" evidence="2">
    <location>
        <begin position="1"/>
        <end position="16"/>
    </location>
</feature>
<organism evidence="4 5">
    <name type="scientific">Sphingomonas changbaiensis NBRC 104936</name>
    <dbReference type="NCBI Taxonomy" id="1219043"/>
    <lineage>
        <taxon>Bacteria</taxon>
        <taxon>Pseudomonadati</taxon>
        <taxon>Pseudomonadota</taxon>
        <taxon>Alphaproteobacteria</taxon>
        <taxon>Sphingomonadales</taxon>
        <taxon>Sphingomonadaceae</taxon>
        <taxon>Sphingomonas</taxon>
    </lineage>
</organism>
<evidence type="ECO:0000313" key="4">
    <source>
        <dbReference type="EMBL" id="GAO40690.1"/>
    </source>
</evidence>
<gene>
    <name evidence="4" type="ORF">SCH01S_51_00210</name>
</gene>
<dbReference type="InterPro" id="IPR018637">
    <property type="entry name" value="DUF2059"/>
</dbReference>
<feature type="domain" description="DUF2059" evidence="3">
    <location>
        <begin position="107"/>
        <end position="163"/>
    </location>
</feature>
<sequence length="187" mass="20304">MIISLLILLAQPVAVAPTAAPAQMVDQERVAAARQLIGLLKLEDTYDRMFAQLTPIFGQAVIGILQADPATKAGYDLLINQGEGGQARLVAIIADEFMKSIRARYPQLKDRAAVEYAQAFTLAELRDMIAFYSSGTGAKALTIMPELQNRLTAAGREIGRAAGEEAGRRAFERAEKEMLPSRQPTKS</sequence>
<name>A0A0E9MU72_9SPHN</name>
<dbReference type="RefSeq" id="WP_046349475.1">
    <property type="nucleotide sequence ID" value="NZ_BBWU01000051.1"/>
</dbReference>
<evidence type="ECO:0000256" key="2">
    <source>
        <dbReference type="SAM" id="SignalP"/>
    </source>
</evidence>
<reference evidence="4 5" key="1">
    <citation type="submission" date="2015-04" db="EMBL/GenBank/DDBJ databases">
        <title>Whole genome shotgun sequence of Sphingomonas changbaiensis NBRC 104936.</title>
        <authorList>
            <person name="Katano-Makiyama Y."/>
            <person name="Hosoyama A."/>
            <person name="Hashimoto M."/>
            <person name="Noguchi M."/>
            <person name="Tsuchikane K."/>
            <person name="Ohji S."/>
            <person name="Yamazoe A."/>
            <person name="Ichikawa N."/>
            <person name="Kimura A."/>
            <person name="Fujita N."/>
        </authorList>
    </citation>
    <scope>NUCLEOTIDE SEQUENCE [LARGE SCALE GENOMIC DNA]</scope>
    <source>
        <strain evidence="4 5">NBRC 104936</strain>
    </source>
</reference>
<dbReference type="Proteomes" id="UP000033202">
    <property type="component" value="Unassembled WGS sequence"/>
</dbReference>
<accession>A0A0E9MU72</accession>
<dbReference type="Pfam" id="PF09832">
    <property type="entry name" value="DUF2059"/>
    <property type="match status" value="1"/>
</dbReference>
<dbReference type="AlphaFoldDB" id="A0A0E9MU72"/>
<comment type="caution">
    <text evidence="4">The sequence shown here is derived from an EMBL/GenBank/DDBJ whole genome shotgun (WGS) entry which is preliminary data.</text>
</comment>
<dbReference type="EMBL" id="BBWU01000051">
    <property type="protein sequence ID" value="GAO40690.1"/>
    <property type="molecule type" value="Genomic_DNA"/>
</dbReference>
<feature type="chain" id="PRO_5002429784" description="DUF2059 domain-containing protein" evidence="2">
    <location>
        <begin position="17"/>
        <end position="187"/>
    </location>
</feature>
<feature type="region of interest" description="Disordered" evidence="1">
    <location>
        <begin position="162"/>
        <end position="187"/>
    </location>
</feature>
<keyword evidence="5" id="KW-1185">Reference proteome</keyword>
<evidence type="ECO:0000256" key="1">
    <source>
        <dbReference type="SAM" id="MobiDB-lite"/>
    </source>
</evidence>
<dbReference type="STRING" id="1219043.SCH01S_51_00210"/>
<dbReference type="OrthoDB" id="7573978at2"/>
<evidence type="ECO:0000313" key="5">
    <source>
        <dbReference type="Proteomes" id="UP000033202"/>
    </source>
</evidence>
<evidence type="ECO:0000259" key="3">
    <source>
        <dbReference type="Pfam" id="PF09832"/>
    </source>
</evidence>
<feature type="compositionally biased region" description="Basic and acidic residues" evidence="1">
    <location>
        <begin position="162"/>
        <end position="179"/>
    </location>
</feature>